<dbReference type="Gene3D" id="3.40.50.2300">
    <property type="match status" value="1"/>
</dbReference>
<dbReference type="PANTHER" id="PTHR43047:SF72">
    <property type="entry name" value="OSMOSENSING HISTIDINE PROTEIN KINASE SLN1"/>
    <property type="match status" value="1"/>
</dbReference>
<dbReference type="Gene3D" id="3.30.565.10">
    <property type="entry name" value="Histidine kinase-like ATPase, C-terminal domain"/>
    <property type="match status" value="1"/>
</dbReference>
<comment type="caution">
    <text evidence="10">The sequence shown here is derived from an EMBL/GenBank/DDBJ whole genome shotgun (WGS) entry which is preliminary data.</text>
</comment>
<dbReference type="InterPro" id="IPR011006">
    <property type="entry name" value="CheY-like_superfamily"/>
</dbReference>
<evidence type="ECO:0000256" key="3">
    <source>
        <dbReference type="ARBA" id="ARBA00022553"/>
    </source>
</evidence>
<dbReference type="Pfam" id="PF00072">
    <property type="entry name" value="Response_reg"/>
    <property type="match status" value="1"/>
</dbReference>
<dbReference type="InterPro" id="IPR001789">
    <property type="entry name" value="Sig_transdc_resp-reg_receiver"/>
</dbReference>
<evidence type="ECO:0000313" key="10">
    <source>
        <dbReference type="EMBL" id="EGF53250.1"/>
    </source>
</evidence>
<feature type="domain" description="Histidine kinase" evidence="8">
    <location>
        <begin position="532"/>
        <end position="742"/>
    </location>
</feature>
<evidence type="ECO:0000259" key="8">
    <source>
        <dbReference type="PROSITE" id="PS50109"/>
    </source>
</evidence>
<evidence type="ECO:0000256" key="4">
    <source>
        <dbReference type="ARBA" id="ARBA00022679"/>
    </source>
</evidence>
<dbReference type="Pfam" id="PF02518">
    <property type="entry name" value="HATPase_c"/>
    <property type="match status" value="1"/>
</dbReference>
<dbReference type="SUPFAM" id="SSF55785">
    <property type="entry name" value="PYP-like sensor domain (PAS domain)"/>
    <property type="match status" value="3"/>
</dbReference>
<dbReference type="Pfam" id="PF00512">
    <property type="entry name" value="HisKA"/>
    <property type="match status" value="1"/>
</dbReference>
<evidence type="ECO:0000256" key="5">
    <source>
        <dbReference type="ARBA" id="ARBA00022777"/>
    </source>
</evidence>
<dbReference type="SMART" id="SM00388">
    <property type="entry name" value="HisKA"/>
    <property type="match status" value="1"/>
</dbReference>
<keyword evidence="5" id="KW-0418">Kinase</keyword>
<dbReference type="SMART" id="SM00387">
    <property type="entry name" value="HATPase_c"/>
    <property type="match status" value="1"/>
</dbReference>
<evidence type="ECO:0000256" key="6">
    <source>
        <dbReference type="PROSITE-ProRule" id="PRU00169"/>
    </source>
</evidence>
<comment type="catalytic activity">
    <reaction evidence="1">
        <text>ATP + protein L-histidine = ADP + protein N-phospho-L-histidine.</text>
        <dbReference type="EC" id="2.7.13.3"/>
    </reaction>
</comment>
<dbReference type="InterPro" id="IPR003661">
    <property type="entry name" value="HisK_dim/P_dom"/>
</dbReference>
<reference evidence="10 11" key="1">
    <citation type="submission" date="2011-02" db="EMBL/GenBank/DDBJ databases">
        <authorList>
            <person name="Weinstock G."/>
            <person name="Sodergren E."/>
            <person name="Clifton S."/>
            <person name="Fulton L."/>
            <person name="Fulton B."/>
            <person name="Courtney L."/>
            <person name="Fronick C."/>
            <person name="Harrison M."/>
            <person name="Strong C."/>
            <person name="Farmer C."/>
            <person name="Delahaunty K."/>
            <person name="Markovic C."/>
            <person name="Hall O."/>
            <person name="Minx P."/>
            <person name="Tomlinson C."/>
            <person name="Mitreva M."/>
            <person name="Hou S."/>
            <person name="Chen J."/>
            <person name="Wollam A."/>
            <person name="Pepin K.H."/>
            <person name="Johnson M."/>
            <person name="Bhonagiri V."/>
            <person name="Zhang X."/>
            <person name="Suruliraj S."/>
            <person name="Warren W."/>
            <person name="Chinwalla A."/>
            <person name="Mardis E.R."/>
            <person name="Wilson R.K."/>
        </authorList>
    </citation>
    <scope>NUCLEOTIDE SEQUENCE [LARGE SCALE GENOMIC DNA]</scope>
    <source>
        <strain evidence="10 11">YIT 12056</strain>
    </source>
</reference>
<dbReference type="InterPro" id="IPR005467">
    <property type="entry name" value="His_kinase_dom"/>
</dbReference>
<name>A0ABN0CQE1_9BACE</name>
<dbReference type="PROSITE" id="PS50110">
    <property type="entry name" value="RESPONSE_REGULATORY"/>
    <property type="match status" value="1"/>
</dbReference>
<dbReference type="PANTHER" id="PTHR43047">
    <property type="entry name" value="TWO-COMPONENT HISTIDINE PROTEIN KINASE"/>
    <property type="match status" value="1"/>
</dbReference>
<dbReference type="InterPro" id="IPR036097">
    <property type="entry name" value="HisK_dim/P_sf"/>
</dbReference>
<dbReference type="InterPro" id="IPR004358">
    <property type="entry name" value="Sig_transdc_His_kin-like_C"/>
</dbReference>
<dbReference type="SUPFAM" id="SSF47384">
    <property type="entry name" value="Homodimeric domain of signal transducing histidine kinase"/>
    <property type="match status" value="1"/>
</dbReference>
<keyword evidence="3 6" id="KW-0597">Phosphoprotein</keyword>
<dbReference type="InterPro" id="IPR036890">
    <property type="entry name" value="HATPase_C_sf"/>
</dbReference>
<feature type="region of interest" description="Disordered" evidence="7">
    <location>
        <begin position="746"/>
        <end position="813"/>
    </location>
</feature>
<evidence type="ECO:0000313" key="11">
    <source>
        <dbReference type="Proteomes" id="UP000010321"/>
    </source>
</evidence>
<dbReference type="CDD" id="cd17546">
    <property type="entry name" value="REC_hyHK_CKI1_RcsC-like"/>
    <property type="match status" value="1"/>
</dbReference>
<keyword evidence="11" id="KW-1185">Reference proteome</keyword>
<accession>A0ABN0CQE1</accession>
<dbReference type="SUPFAM" id="SSF55874">
    <property type="entry name" value="ATPase domain of HSP90 chaperone/DNA topoisomerase II/histidine kinase"/>
    <property type="match status" value="1"/>
</dbReference>
<evidence type="ECO:0000256" key="1">
    <source>
        <dbReference type="ARBA" id="ARBA00000085"/>
    </source>
</evidence>
<dbReference type="PROSITE" id="PS50109">
    <property type="entry name" value="HIS_KIN"/>
    <property type="match status" value="1"/>
</dbReference>
<gene>
    <name evidence="10" type="ORF">HMPREF9445_01034</name>
</gene>
<dbReference type="EC" id="2.7.13.3" evidence="2"/>
<evidence type="ECO:0000259" key="9">
    <source>
        <dbReference type="PROSITE" id="PS50110"/>
    </source>
</evidence>
<dbReference type="EMBL" id="AFBM01000009">
    <property type="protein sequence ID" value="EGF53250.1"/>
    <property type="molecule type" value="Genomic_DNA"/>
</dbReference>
<feature type="compositionally biased region" description="Polar residues" evidence="7">
    <location>
        <begin position="770"/>
        <end position="786"/>
    </location>
</feature>
<feature type="compositionally biased region" description="Basic and acidic residues" evidence="7">
    <location>
        <begin position="787"/>
        <end position="810"/>
    </location>
</feature>
<dbReference type="InterPro" id="IPR035965">
    <property type="entry name" value="PAS-like_dom_sf"/>
</dbReference>
<keyword evidence="4" id="KW-0808">Transferase</keyword>
<dbReference type="SMART" id="SM00448">
    <property type="entry name" value="REC"/>
    <property type="match status" value="1"/>
</dbReference>
<feature type="modified residue" description="4-aspartylphosphate" evidence="6">
    <location>
        <position position="863"/>
    </location>
</feature>
<dbReference type="Proteomes" id="UP000010321">
    <property type="component" value="Unassembled WGS sequence"/>
</dbReference>
<dbReference type="Gene3D" id="3.30.450.20">
    <property type="entry name" value="PAS domain"/>
    <property type="match status" value="3"/>
</dbReference>
<protein>
    <recommendedName>
        <fullName evidence="2">histidine kinase</fullName>
        <ecNumber evidence="2">2.7.13.3</ecNumber>
    </recommendedName>
</protein>
<sequence>MHGKKHEGHKNKRNMKNILKNAENAEELLKLTSDTMILLDRNGICVDIAVYNVDLWFLKEDRLQGKNILRLLPPVTYRQVYPEFEKVLTRREVSSRNYELAIGDTTYFFKCIMRPYEDMVLCQYRDITERSQRKLKLEKTNRELNEIQKAALIGRWQYDSGKKSFCYTGHSGVMCTEEEQEILLEDYKTHILPEDREVFGKWLMQNLQGDMEASIDYRIHFRKRVFYIRLKTFSYEKQPDGNILLEGYIQNITDIQQRRNDINLLTHAINNSTEDIFAAHEDGTLVFANRRFREHHNIGVADDISELNIYRIDMNTPGGNFWQGLLHSLKKGEKRSGFVLYNPLPDHPEVLAMEGSAYWVTSDKGEAILWGFGRDITQRIKNEQQIKRFSQILDKTIENLPAGIVVKDIRSGFKYLYRNRESYNRNIPLKEALGKDDFDFYPFDVAQEKRTQDIEIARTGVEKHWITEEHDQNGKSIFLDKRKIRIESDDFPPILLSIEWDITEMERMKRELLVAKEKAETSDQLKSAFLANMSHEIRTPLNAIVGFSRIIAESTDDEERKNYYDIVEANNERLLQLINEILDLSKIEAGMVEFTIAPMRLHLLCNEIYNALKFRCPMGVELVYEASDEDIVIEGDKNRIFQVVSNLIGNAFKFTTNGSVSYGYRRKGSEIEFHVSDTGIGIEADKLSKVFERFVKVNNFAQGTGLGLSICKTIIERLGGTISVSSEMGKGTTFLFTLPLSESKKETAAKQKETAAKQKETTDGQKETADGQNKTSGTSLNASGNTEKSDTVSGSREEPQELQEPQKPEASKAPTILIAEDTDSNYVLVKAILGKLYRLERAKDGMEAVTMFEELHPELILMDMKMPNLGGLDATKIIRELSPKTPIIALTAYAYEHDKQAAIDAGCNDFLTKPYTQEVLKQMIKKYLK</sequence>
<dbReference type="CDD" id="cd16922">
    <property type="entry name" value="HATPase_EvgS-ArcB-TorS-like"/>
    <property type="match status" value="1"/>
</dbReference>
<dbReference type="CDD" id="cd00082">
    <property type="entry name" value="HisKA"/>
    <property type="match status" value="1"/>
</dbReference>
<dbReference type="SUPFAM" id="SSF52172">
    <property type="entry name" value="CheY-like"/>
    <property type="match status" value="1"/>
</dbReference>
<dbReference type="PRINTS" id="PR00344">
    <property type="entry name" value="BCTRLSENSOR"/>
</dbReference>
<feature type="compositionally biased region" description="Basic and acidic residues" evidence="7">
    <location>
        <begin position="746"/>
        <end position="769"/>
    </location>
</feature>
<organism evidence="10 11">
    <name type="scientific">Bacteroides clarus YIT 12056</name>
    <dbReference type="NCBI Taxonomy" id="762984"/>
    <lineage>
        <taxon>Bacteria</taxon>
        <taxon>Pseudomonadati</taxon>
        <taxon>Bacteroidota</taxon>
        <taxon>Bacteroidia</taxon>
        <taxon>Bacteroidales</taxon>
        <taxon>Bacteroidaceae</taxon>
        <taxon>Bacteroides</taxon>
    </lineage>
</organism>
<dbReference type="InterPro" id="IPR003594">
    <property type="entry name" value="HATPase_dom"/>
</dbReference>
<proteinExistence type="predicted"/>
<evidence type="ECO:0000256" key="2">
    <source>
        <dbReference type="ARBA" id="ARBA00012438"/>
    </source>
</evidence>
<dbReference type="Gene3D" id="1.10.287.130">
    <property type="match status" value="1"/>
</dbReference>
<feature type="domain" description="Response regulatory" evidence="9">
    <location>
        <begin position="815"/>
        <end position="928"/>
    </location>
</feature>
<evidence type="ECO:0000256" key="7">
    <source>
        <dbReference type="SAM" id="MobiDB-lite"/>
    </source>
</evidence>